<reference evidence="4" key="1">
    <citation type="journal article" date="2019" name="Int. J. Syst. Evol. Microbiol.">
        <title>The Global Catalogue of Microorganisms (GCM) 10K type strain sequencing project: providing services to taxonomists for standard genome sequencing and annotation.</title>
        <authorList>
            <consortium name="The Broad Institute Genomics Platform"/>
            <consortium name="The Broad Institute Genome Sequencing Center for Infectious Disease"/>
            <person name="Wu L."/>
            <person name="Ma J."/>
        </authorList>
    </citation>
    <scope>NUCLEOTIDE SEQUENCE [LARGE SCALE GENOMIC DNA]</scope>
    <source>
        <strain evidence="4">KCTC 33676</strain>
    </source>
</reference>
<keyword evidence="3" id="KW-0378">Hydrolase</keyword>
<feature type="transmembrane region" description="Helical" evidence="1">
    <location>
        <begin position="354"/>
        <end position="371"/>
    </location>
</feature>
<keyword evidence="1" id="KW-0812">Transmembrane</keyword>
<name>A0ABW5R6H7_9BACL</name>
<evidence type="ECO:0000313" key="3">
    <source>
        <dbReference type="EMBL" id="MFD2670643.1"/>
    </source>
</evidence>
<gene>
    <name evidence="3" type="ORF">ACFSUC_03335</name>
</gene>
<dbReference type="InterPro" id="IPR003675">
    <property type="entry name" value="Rce1/LyrA-like_dom"/>
</dbReference>
<feature type="transmembrane region" description="Helical" evidence="1">
    <location>
        <begin position="428"/>
        <end position="445"/>
    </location>
</feature>
<protein>
    <submittedName>
        <fullName evidence="3">CPBP family intramembrane glutamic endopeptidase</fullName>
        <ecNumber evidence="3">3.4.-.-</ecNumber>
    </submittedName>
</protein>
<feature type="transmembrane region" description="Helical" evidence="1">
    <location>
        <begin position="502"/>
        <end position="521"/>
    </location>
</feature>
<dbReference type="GO" id="GO:0016787">
    <property type="term" value="F:hydrolase activity"/>
    <property type="evidence" value="ECO:0007669"/>
    <property type="project" value="UniProtKB-KW"/>
</dbReference>
<accession>A0ABW5R6H7</accession>
<comment type="caution">
    <text evidence="3">The sequence shown here is derived from an EMBL/GenBank/DDBJ whole genome shotgun (WGS) entry which is preliminary data.</text>
</comment>
<proteinExistence type="predicted"/>
<sequence>MQNKRNLIWLEVAAAVCLFFTSMILGNMSNLEEVPSEEDIKTPLTAQQAIDTAKTFISEQFGQNPAQWEGSSVLQAHTNLSAYLNKYKLASDYQDQYGEKYPISYYEVEWKDPARANQATYILVHYTEESILGWNQVGYPEDTPAMSDTERLDRAASALQTQGYDPQDFQSTALEDGLIRFTSMAQSLEDARLTIEVELLGGNVSAFHAYFAPPQSFTDWFQNEMSQRDQLSIISLLLSLFMTIAAIVTVILYRKTASFSRGILLSIAVLALLLFESFNSLPMLEALYPEQPDRDAEALFLAVVNGVIYAILAISLYLSLVAGDSMFRTLGKSYWPRWRDAGYRGHVLSAMGRGYLYAMIILGVQQIIFFIAEKQFHIWTFDDPQFYSENYYYPLLFPLGAWVAAIMEEGTYRLFGISLFQKLFRFRWIAIIFTNFIWALGHISYPFFPPYTRLVEVFIIGFVFTFIFLRYGFICAVFAHAALDCFLMGLSLTFIGGDANGWMAFFYILSPALIAFLIVLLHRIIKGRQEDATTDWTRPARL</sequence>
<dbReference type="EC" id="3.4.-.-" evidence="3"/>
<dbReference type="RefSeq" id="WP_379928058.1">
    <property type="nucleotide sequence ID" value="NZ_JBHUMM010000005.1"/>
</dbReference>
<evidence type="ECO:0000259" key="2">
    <source>
        <dbReference type="Pfam" id="PF02517"/>
    </source>
</evidence>
<keyword evidence="1" id="KW-0472">Membrane</keyword>
<organism evidence="3 4">
    <name type="scientific">Marinicrinis sediminis</name>
    <dbReference type="NCBI Taxonomy" id="1652465"/>
    <lineage>
        <taxon>Bacteria</taxon>
        <taxon>Bacillati</taxon>
        <taxon>Bacillota</taxon>
        <taxon>Bacilli</taxon>
        <taxon>Bacillales</taxon>
        <taxon>Paenibacillaceae</taxon>
    </lineage>
</organism>
<dbReference type="Pfam" id="PF02517">
    <property type="entry name" value="Rce1-like"/>
    <property type="match status" value="1"/>
</dbReference>
<feature type="transmembrane region" description="Helical" evidence="1">
    <location>
        <begin position="298"/>
        <end position="322"/>
    </location>
</feature>
<keyword evidence="4" id="KW-1185">Reference proteome</keyword>
<feature type="transmembrane region" description="Helical" evidence="1">
    <location>
        <begin position="7"/>
        <end position="26"/>
    </location>
</feature>
<feature type="domain" description="CAAX prenyl protease 2/Lysostaphin resistance protein A-like" evidence="2">
    <location>
        <begin position="395"/>
        <end position="485"/>
    </location>
</feature>
<evidence type="ECO:0000256" key="1">
    <source>
        <dbReference type="SAM" id="Phobius"/>
    </source>
</evidence>
<keyword evidence="1" id="KW-1133">Transmembrane helix</keyword>
<evidence type="ECO:0000313" key="4">
    <source>
        <dbReference type="Proteomes" id="UP001597497"/>
    </source>
</evidence>
<feature type="transmembrane region" description="Helical" evidence="1">
    <location>
        <begin position="259"/>
        <end position="278"/>
    </location>
</feature>
<dbReference type="Proteomes" id="UP001597497">
    <property type="component" value="Unassembled WGS sequence"/>
</dbReference>
<dbReference type="EMBL" id="JBHUMM010000005">
    <property type="protein sequence ID" value="MFD2670643.1"/>
    <property type="molecule type" value="Genomic_DNA"/>
</dbReference>
<feature type="transmembrane region" description="Helical" evidence="1">
    <location>
        <begin position="231"/>
        <end position="252"/>
    </location>
</feature>